<comment type="caution">
    <text evidence="3">The sequence shown here is derived from an EMBL/GenBank/DDBJ whole genome shotgun (WGS) entry which is preliminary data.</text>
</comment>
<dbReference type="EMBL" id="JBBJCI010000086">
    <property type="protein sequence ID" value="KAK7248773.1"/>
    <property type="molecule type" value="Genomic_DNA"/>
</dbReference>
<keyword evidence="2" id="KW-1133">Transmembrane helix</keyword>
<evidence type="ECO:0000313" key="4">
    <source>
        <dbReference type="Proteomes" id="UP001363151"/>
    </source>
</evidence>
<reference evidence="3 4" key="1">
    <citation type="submission" date="2024-03" db="EMBL/GenBank/DDBJ databases">
        <title>Aureococcus anophagefferens CCMP1851 and Kratosvirus quantuckense: Draft genome of a second virus-susceptible host strain in the model system.</title>
        <authorList>
            <person name="Chase E."/>
            <person name="Truchon A.R."/>
            <person name="Schepens W."/>
            <person name="Wilhelm S.W."/>
        </authorList>
    </citation>
    <scope>NUCLEOTIDE SEQUENCE [LARGE SCALE GENOMIC DNA]</scope>
    <source>
        <strain evidence="3 4">CCMP1851</strain>
    </source>
</reference>
<accession>A0ABR1G721</accession>
<evidence type="ECO:0000313" key="3">
    <source>
        <dbReference type="EMBL" id="KAK7248773.1"/>
    </source>
</evidence>
<proteinExistence type="predicted"/>
<protein>
    <submittedName>
        <fullName evidence="3">Uncharacterized protein</fullName>
    </submittedName>
</protein>
<evidence type="ECO:0000256" key="1">
    <source>
        <dbReference type="SAM" id="MobiDB-lite"/>
    </source>
</evidence>
<keyword evidence="4" id="KW-1185">Reference proteome</keyword>
<evidence type="ECO:0000256" key="2">
    <source>
        <dbReference type="SAM" id="Phobius"/>
    </source>
</evidence>
<sequence length="214" mass="22001">MRVSVKGRMMEVGGETRVVDVTSVVVHADLGVAAVVPADVTTEAISANVGECERERWEGCLVRAAGAEILADPDAGGAMILDDGTGPRCSTTASSAAAAPCSASSGPSVAADDARPRLRRRANARAPRGGLRGAAPRRRAAALALAGVVVGALLAGLAYWQYARHRRPQHARVFSESIGGCLDALCCCLGRRDDAADGPITTGTASRRGENELV</sequence>
<name>A0ABR1G721_AURAN</name>
<gene>
    <name evidence="3" type="ORF">SO694_00041159</name>
</gene>
<feature type="compositionally biased region" description="Low complexity" evidence="1">
    <location>
        <begin position="101"/>
        <end position="111"/>
    </location>
</feature>
<keyword evidence="2" id="KW-0472">Membrane</keyword>
<feature type="transmembrane region" description="Helical" evidence="2">
    <location>
        <begin position="140"/>
        <end position="162"/>
    </location>
</feature>
<organism evidence="3 4">
    <name type="scientific">Aureococcus anophagefferens</name>
    <name type="common">Harmful bloom alga</name>
    <dbReference type="NCBI Taxonomy" id="44056"/>
    <lineage>
        <taxon>Eukaryota</taxon>
        <taxon>Sar</taxon>
        <taxon>Stramenopiles</taxon>
        <taxon>Ochrophyta</taxon>
        <taxon>Pelagophyceae</taxon>
        <taxon>Pelagomonadales</taxon>
        <taxon>Pelagomonadaceae</taxon>
        <taxon>Aureococcus</taxon>
    </lineage>
</organism>
<dbReference type="Proteomes" id="UP001363151">
    <property type="component" value="Unassembled WGS sequence"/>
</dbReference>
<keyword evidence="2" id="KW-0812">Transmembrane</keyword>
<feature type="region of interest" description="Disordered" evidence="1">
    <location>
        <begin position="101"/>
        <end position="132"/>
    </location>
</feature>